<gene>
    <name evidence="3" type="ORF">DFO77_10755</name>
</gene>
<proteinExistence type="predicted"/>
<dbReference type="InterPro" id="IPR051534">
    <property type="entry name" value="CBASS_pafABC_assoc_protein"/>
</dbReference>
<dbReference type="PROSITE" id="PS52050">
    <property type="entry name" value="WYL"/>
    <property type="match status" value="1"/>
</dbReference>
<organism evidence="3 4">
    <name type="scientific">Marinilabilia salmonicolor</name>
    <dbReference type="NCBI Taxonomy" id="989"/>
    <lineage>
        <taxon>Bacteria</taxon>
        <taxon>Pseudomonadati</taxon>
        <taxon>Bacteroidota</taxon>
        <taxon>Bacteroidia</taxon>
        <taxon>Marinilabiliales</taxon>
        <taxon>Marinilabiliaceae</taxon>
        <taxon>Marinilabilia</taxon>
    </lineage>
</organism>
<comment type="caution">
    <text evidence="3">The sequence shown here is derived from an EMBL/GenBank/DDBJ whole genome shotgun (WGS) entry which is preliminary data.</text>
</comment>
<sequence length="338" mass="39769">MATNKNAITRYIALDKCFRNPGKKFNISKLVDECNEALFSLNPDASGVEKRQVYYDIKFMKDPKGYNAPIITFREGQVVYYRYSDIHFSINNQPLNGQEAQLLNESLMTLSRFKGLPQFEWLEELRTRLEQSFKLNSEEEVIGFDKNPYLQGIEHLTTLYNAITNKQTLAITYQPFQKDQQIIEISPWYLKQYNNRWYLLAPDHNNHDSEHPHTYPLDRIVAINESKAEYRPNTEIDFNEYFEDVVGITVYKDKEVETIKLKVDKKLWPYIETKPLHGSQSVLERSDDHIIIKLKVIPNYELESVLFSRGESIEILEPAHLRTSFAKRVEVLAEKYRK</sequence>
<keyword evidence="3" id="KW-0238">DNA-binding</keyword>
<dbReference type="AlphaFoldDB" id="A0A368VAS7"/>
<keyword evidence="4" id="KW-1185">Reference proteome</keyword>
<dbReference type="InterPro" id="IPR026881">
    <property type="entry name" value="WYL_dom"/>
</dbReference>
<name>A0A368VAS7_9BACT</name>
<dbReference type="Pfam" id="PF25583">
    <property type="entry name" value="WCX"/>
    <property type="match status" value="1"/>
</dbReference>
<feature type="domain" description="WYL" evidence="1">
    <location>
        <begin position="154"/>
        <end position="223"/>
    </location>
</feature>
<dbReference type="InterPro" id="IPR057727">
    <property type="entry name" value="WCX_dom"/>
</dbReference>
<feature type="domain" description="WCX" evidence="2">
    <location>
        <begin position="256"/>
        <end position="330"/>
    </location>
</feature>
<dbReference type="GO" id="GO:0003677">
    <property type="term" value="F:DNA binding"/>
    <property type="evidence" value="ECO:0007669"/>
    <property type="project" value="UniProtKB-KW"/>
</dbReference>
<dbReference type="Proteomes" id="UP000252733">
    <property type="component" value="Unassembled WGS sequence"/>
</dbReference>
<protein>
    <submittedName>
        <fullName evidence="3">Putative DNA-binding transcriptional regulator YafY</fullName>
    </submittedName>
</protein>
<evidence type="ECO:0000259" key="1">
    <source>
        <dbReference type="Pfam" id="PF13280"/>
    </source>
</evidence>
<reference evidence="3 4" key="1">
    <citation type="submission" date="2018-07" db="EMBL/GenBank/DDBJ databases">
        <title>Freshwater and sediment microbial communities from various areas in North America, analyzing microbe dynamics in response to fracking.</title>
        <authorList>
            <person name="Lamendella R."/>
        </authorList>
    </citation>
    <scope>NUCLEOTIDE SEQUENCE [LARGE SCALE GENOMIC DNA]</scope>
    <source>
        <strain evidence="3 4">160A</strain>
    </source>
</reference>
<dbReference type="Pfam" id="PF13280">
    <property type="entry name" value="WYL"/>
    <property type="match status" value="1"/>
</dbReference>
<dbReference type="EMBL" id="QPIZ01000007">
    <property type="protein sequence ID" value="RCW36764.1"/>
    <property type="molecule type" value="Genomic_DNA"/>
</dbReference>
<accession>A0A368VAS7</accession>
<evidence type="ECO:0000313" key="3">
    <source>
        <dbReference type="EMBL" id="RCW36764.1"/>
    </source>
</evidence>
<evidence type="ECO:0000313" key="4">
    <source>
        <dbReference type="Proteomes" id="UP000252733"/>
    </source>
</evidence>
<evidence type="ECO:0000259" key="2">
    <source>
        <dbReference type="Pfam" id="PF25583"/>
    </source>
</evidence>
<dbReference type="RefSeq" id="WP_114436765.1">
    <property type="nucleotide sequence ID" value="NZ_QPIZ01000007.1"/>
</dbReference>
<dbReference type="PANTHER" id="PTHR34580">
    <property type="match status" value="1"/>
</dbReference>
<dbReference type="PANTHER" id="PTHR34580:SF9">
    <property type="entry name" value="SLL5097 PROTEIN"/>
    <property type="match status" value="1"/>
</dbReference>